<evidence type="ECO:0000313" key="3">
    <source>
        <dbReference type="Proteomes" id="UP000636709"/>
    </source>
</evidence>
<evidence type="ECO:0000256" key="1">
    <source>
        <dbReference type="SAM" id="MobiDB-lite"/>
    </source>
</evidence>
<feature type="region of interest" description="Disordered" evidence="1">
    <location>
        <begin position="32"/>
        <end position="115"/>
    </location>
</feature>
<sequence>MLDRLVLQARAQQPHKATPRTLSGRRICIWAGGASRPASDGDGASASGHRSSSPVLRRGRRPSGQPLHASTSTPTASSLVSLPTVAARARQGQQASRPASRQRPASSSPGSFLNA</sequence>
<name>A0A835F6D9_9POAL</name>
<evidence type="ECO:0000313" key="2">
    <source>
        <dbReference type="EMBL" id="KAF8729631.1"/>
    </source>
</evidence>
<dbReference type="Proteomes" id="UP000636709">
    <property type="component" value="Unassembled WGS sequence"/>
</dbReference>
<dbReference type="EMBL" id="JACEFO010001623">
    <property type="protein sequence ID" value="KAF8729631.1"/>
    <property type="molecule type" value="Genomic_DNA"/>
</dbReference>
<comment type="caution">
    <text evidence="2">The sequence shown here is derived from an EMBL/GenBank/DDBJ whole genome shotgun (WGS) entry which is preliminary data.</text>
</comment>
<reference evidence="2" key="1">
    <citation type="submission" date="2020-07" db="EMBL/GenBank/DDBJ databases">
        <title>Genome sequence and genetic diversity analysis of an under-domesticated orphan crop, white fonio (Digitaria exilis).</title>
        <authorList>
            <person name="Bennetzen J.L."/>
            <person name="Chen S."/>
            <person name="Ma X."/>
            <person name="Wang X."/>
            <person name="Yssel A.E.J."/>
            <person name="Chaluvadi S.R."/>
            <person name="Johnson M."/>
            <person name="Gangashetty P."/>
            <person name="Hamidou F."/>
            <person name="Sanogo M.D."/>
            <person name="Zwaenepoel A."/>
            <person name="Wallace J."/>
            <person name="Van De Peer Y."/>
            <person name="Van Deynze A."/>
        </authorList>
    </citation>
    <scope>NUCLEOTIDE SEQUENCE</scope>
    <source>
        <tissue evidence="2">Leaves</tissue>
    </source>
</reference>
<proteinExistence type="predicted"/>
<feature type="compositionally biased region" description="Low complexity" evidence="1">
    <location>
        <begin position="86"/>
        <end position="115"/>
    </location>
</feature>
<protein>
    <submittedName>
        <fullName evidence="2">Uncharacterized protein</fullName>
    </submittedName>
</protein>
<dbReference type="AlphaFoldDB" id="A0A835F6D9"/>
<keyword evidence="3" id="KW-1185">Reference proteome</keyword>
<gene>
    <name evidence="2" type="ORF">HU200_017579</name>
</gene>
<accession>A0A835F6D9</accession>
<feature type="compositionally biased region" description="Polar residues" evidence="1">
    <location>
        <begin position="68"/>
        <end position="81"/>
    </location>
</feature>
<organism evidence="2 3">
    <name type="scientific">Digitaria exilis</name>
    <dbReference type="NCBI Taxonomy" id="1010633"/>
    <lineage>
        <taxon>Eukaryota</taxon>
        <taxon>Viridiplantae</taxon>
        <taxon>Streptophyta</taxon>
        <taxon>Embryophyta</taxon>
        <taxon>Tracheophyta</taxon>
        <taxon>Spermatophyta</taxon>
        <taxon>Magnoliopsida</taxon>
        <taxon>Liliopsida</taxon>
        <taxon>Poales</taxon>
        <taxon>Poaceae</taxon>
        <taxon>PACMAD clade</taxon>
        <taxon>Panicoideae</taxon>
        <taxon>Panicodae</taxon>
        <taxon>Paniceae</taxon>
        <taxon>Anthephorinae</taxon>
        <taxon>Digitaria</taxon>
    </lineage>
</organism>